<feature type="transmembrane region" description="Helical" evidence="7">
    <location>
        <begin position="378"/>
        <end position="398"/>
    </location>
</feature>
<dbReference type="Pfam" id="PF21082">
    <property type="entry name" value="MS_channel_3rd"/>
    <property type="match status" value="1"/>
</dbReference>
<evidence type="ECO:0000256" key="4">
    <source>
        <dbReference type="ARBA" id="ARBA00022692"/>
    </source>
</evidence>
<name>A0A951U3J8_9CYAN</name>
<reference evidence="10" key="2">
    <citation type="journal article" date="2022" name="Microbiol. Resour. Announc.">
        <title>Metagenome Sequencing to Explore Phylogenomics of Terrestrial Cyanobacteria.</title>
        <authorList>
            <person name="Ward R.D."/>
            <person name="Stajich J.E."/>
            <person name="Johansen J.R."/>
            <person name="Huntemann M."/>
            <person name="Clum A."/>
            <person name="Foster B."/>
            <person name="Foster B."/>
            <person name="Roux S."/>
            <person name="Palaniappan K."/>
            <person name="Varghese N."/>
            <person name="Mukherjee S."/>
            <person name="Reddy T.B.K."/>
            <person name="Daum C."/>
            <person name="Copeland A."/>
            <person name="Chen I.A."/>
            <person name="Ivanova N.N."/>
            <person name="Kyrpides N.C."/>
            <person name="Shapiro N."/>
            <person name="Eloe-Fadrosh E.A."/>
            <person name="Pietrasiak N."/>
        </authorList>
    </citation>
    <scope>NUCLEOTIDE SEQUENCE</scope>
    <source>
        <strain evidence="10">GSE-TBD4-15B</strain>
    </source>
</reference>
<feature type="domain" description="Mechanosensitive ion channel MscS" evidence="8">
    <location>
        <begin position="421"/>
        <end position="486"/>
    </location>
</feature>
<feature type="transmembrane region" description="Helical" evidence="7">
    <location>
        <begin position="404"/>
        <end position="423"/>
    </location>
</feature>
<dbReference type="GO" id="GO:0008381">
    <property type="term" value="F:mechanosensitive monoatomic ion channel activity"/>
    <property type="evidence" value="ECO:0007669"/>
    <property type="project" value="InterPro"/>
</dbReference>
<evidence type="ECO:0000313" key="10">
    <source>
        <dbReference type="EMBL" id="MBW4464446.1"/>
    </source>
</evidence>
<dbReference type="PANTHER" id="PTHR30460:SF0">
    <property type="entry name" value="MODERATE CONDUCTANCE MECHANOSENSITIVE CHANNEL YBIO"/>
    <property type="match status" value="1"/>
</dbReference>
<dbReference type="Gene3D" id="3.30.70.100">
    <property type="match status" value="1"/>
</dbReference>
<evidence type="ECO:0000256" key="5">
    <source>
        <dbReference type="ARBA" id="ARBA00022989"/>
    </source>
</evidence>
<evidence type="ECO:0000259" key="8">
    <source>
        <dbReference type="Pfam" id="PF00924"/>
    </source>
</evidence>
<evidence type="ECO:0000256" key="6">
    <source>
        <dbReference type="ARBA" id="ARBA00023136"/>
    </source>
</evidence>
<dbReference type="Gene3D" id="2.30.30.60">
    <property type="match status" value="1"/>
</dbReference>
<feature type="transmembrane region" description="Helical" evidence="7">
    <location>
        <begin position="305"/>
        <end position="330"/>
    </location>
</feature>
<dbReference type="FunFam" id="2.30.30.60:FF:000001">
    <property type="entry name" value="MscS Mechanosensitive ion channel"/>
    <property type="match status" value="1"/>
</dbReference>
<keyword evidence="3" id="KW-1003">Cell membrane</keyword>
<evidence type="ECO:0000256" key="7">
    <source>
        <dbReference type="SAM" id="Phobius"/>
    </source>
</evidence>
<dbReference type="EMBL" id="JAHHHV010000013">
    <property type="protein sequence ID" value="MBW4464446.1"/>
    <property type="molecule type" value="Genomic_DNA"/>
</dbReference>
<gene>
    <name evidence="10" type="ORF">KME07_03270</name>
</gene>
<dbReference type="Proteomes" id="UP000707356">
    <property type="component" value="Unassembled WGS sequence"/>
</dbReference>
<feature type="transmembrane region" description="Helical" evidence="7">
    <location>
        <begin position="279"/>
        <end position="299"/>
    </location>
</feature>
<dbReference type="SUPFAM" id="SSF82689">
    <property type="entry name" value="Mechanosensitive channel protein MscS (YggB), C-terminal domain"/>
    <property type="match status" value="1"/>
</dbReference>
<dbReference type="PANTHER" id="PTHR30460">
    <property type="entry name" value="MODERATE CONDUCTANCE MECHANOSENSITIVE CHANNEL YBIO"/>
    <property type="match status" value="1"/>
</dbReference>
<dbReference type="InterPro" id="IPR011066">
    <property type="entry name" value="MscS_channel_C_sf"/>
</dbReference>
<dbReference type="SUPFAM" id="SSF50182">
    <property type="entry name" value="Sm-like ribonucleoproteins"/>
    <property type="match status" value="1"/>
</dbReference>
<organism evidence="10 11">
    <name type="scientific">Pegethrix bostrychoides GSE-TBD4-15B</name>
    <dbReference type="NCBI Taxonomy" id="2839662"/>
    <lineage>
        <taxon>Bacteria</taxon>
        <taxon>Bacillati</taxon>
        <taxon>Cyanobacteriota</taxon>
        <taxon>Cyanophyceae</taxon>
        <taxon>Oculatellales</taxon>
        <taxon>Oculatellaceae</taxon>
        <taxon>Pegethrix</taxon>
    </lineage>
</organism>
<dbReference type="Gene3D" id="1.10.287.1260">
    <property type="match status" value="1"/>
</dbReference>
<dbReference type="GO" id="GO:0005886">
    <property type="term" value="C:plasma membrane"/>
    <property type="evidence" value="ECO:0007669"/>
    <property type="project" value="UniProtKB-SubCell"/>
</dbReference>
<dbReference type="InterPro" id="IPR023408">
    <property type="entry name" value="MscS_beta-dom_sf"/>
</dbReference>
<dbReference type="InterPro" id="IPR010920">
    <property type="entry name" value="LSM_dom_sf"/>
</dbReference>
<evidence type="ECO:0000256" key="2">
    <source>
        <dbReference type="ARBA" id="ARBA00008017"/>
    </source>
</evidence>
<dbReference type="InterPro" id="IPR006685">
    <property type="entry name" value="MscS_channel_2nd"/>
</dbReference>
<feature type="transmembrane region" description="Helical" evidence="7">
    <location>
        <begin position="205"/>
        <end position="223"/>
    </location>
</feature>
<evidence type="ECO:0000256" key="3">
    <source>
        <dbReference type="ARBA" id="ARBA00022475"/>
    </source>
</evidence>
<feature type="domain" description="Mechanosensitive ion channel MscS C-terminal" evidence="9">
    <location>
        <begin position="491"/>
        <end position="579"/>
    </location>
</feature>
<dbReference type="Pfam" id="PF00924">
    <property type="entry name" value="MS_channel_2nd"/>
    <property type="match status" value="1"/>
</dbReference>
<evidence type="ECO:0000259" key="9">
    <source>
        <dbReference type="Pfam" id="PF21082"/>
    </source>
</evidence>
<dbReference type="AlphaFoldDB" id="A0A951U3J8"/>
<proteinExistence type="inferred from homology"/>
<evidence type="ECO:0000256" key="1">
    <source>
        <dbReference type="ARBA" id="ARBA00004651"/>
    </source>
</evidence>
<dbReference type="InterPro" id="IPR045276">
    <property type="entry name" value="YbiO_bact"/>
</dbReference>
<dbReference type="InterPro" id="IPR049278">
    <property type="entry name" value="MS_channel_C"/>
</dbReference>
<comment type="subcellular location">
    <subcellularLocation>
        <location evidence="1">Cell membrane</location>
        <topology evidence="1">Multi-pass membrane protein</topology>
    </subcellularLocation>
</comment>
<sequence>MQHLLRFGQLQRGSAGFLVSLLMSLLIVMASGSVAVGQVPRSPMDTLQSPLRQLETNLSQFNSLLDSNSPELARGLIRLDGRKLFTIAAPAVQDNTPEATTPIESRVQTIEDRLTQLVAASFDPDSLRVLVETDSSSRQPVIYLRYDRQGQPQAEELMTVTSLDAQTNSMSAADWAEEVQAIVESALLTAQRERQPQFLRQQGQWAAVILLSMGLLTLGLSLAQRRLQAQRRSLTAQTQVNKAQIAVAPLQDSPETATLLQQQTTNRQQQRTNDIKRRLLQLSQILVWGLGIFAILGLFPQSRWLQPLIITWVQVPLRLLIVALCTYLVIRLSETAIDHLFWVLQNGTSMSPGAQDSPQGGSQRLVLRFTTFSRVTKSISALLLVSIGVVVALALLGLSISPALLTLTGIVGVGISLASQNLIKDMINGFLILLEDQFGVGDVVTIGEVSGLVENLNLRITQLRSSQGHLITIPNSAITVVQNLSKEWSRVDLSVSVAYESDLEQALGVIRQVAQSMSQDRDWQAIILDEPEVLGVEDLDETGATVRLWIKTLPLKQWEVAREYRRRLKQAFDQAGISIGIPHQSLWLSNADSDLTRPASVAERLERRK</sequence>
<protein>
    <submittedName>
        <fullName evidence="10">Mechanosensitive ion channel family protein</fullName>
    </submittedName>
</protein>
<comment type="caution">
    <text evidence="10">The sequence shown here is derived from an EMBL/GenBank/DDBJ whole genome shotgun (WGS) entry which is preliminary data.</text>
</comment>
<keyword evidence="6 7" id="KW-0472">Membrane</keyword>
<dbReference type="FunFam" id="3.30.70.100:FF:000018">
    <property type="entry name" value="MscS mechanosensitive ion channel"/>
    <property type="match status" value="1"/>
</dbReference>
<reference evidence="10" key="1">
    <citation type="submission" date="2021-05" db="EMBL/GenBank/DDBJ databases">
        <authorList>
            <person name="Pietrasiak N."/>
            <person name="Ward R."/>
            <person name="Stajich J.E."/>
            <person name="Kurbessoian T."/>
        </authorList>
    </citation>
    <scope>NUCLEOTIDE SEQUENCE</scope>
    <source>
        <strain evidence="10">GSE-TBD4-15B</strain>
    </source>
</reference>
<keyword evidence="5 7" id="KW-1133">Transmembrane helix</keyword>
<accession>A0A951U3J8</accession>
<comment type="similarity">
    <text evidence="2">Belongs to the MscS (TC 1.A.23) family.</text>
</comment>
<evidence type="ECO:0000313" key="11">
    <source>
        <dbReference type="Proteomes" id="UP000707356"/>
    </source>
</evidence>
<keyword evidence="4 7" id="KW-0812">Transmembrane</keyword>